<comment type="caution">
    <text evidence="1">The sequence shown here is derived from an EMBL/GenBank/DDBJ whole genome shotgun (WGS) entry which is preliminary data.</text>
</comment>
<sequence length="71" mass="8503">MRPGDTYSIIRLLTSPETLPQRRLMELLENHFLKFTEGMRINVEYNNSVEELRQLLQNFTTWYSTAVLVKR</sequence>
<evidence type="ECO:0000313" key="1">
    <source>
        <dbReference type="EMBL" id="KRY88035.1"/>
    </source>
</evidence>
<keyword evidence="2" id="KW-1185">Reference proteome</keyword>
<name>A0A0V1FRR5_TRIPS</name>
<protein>
    <submittedName>
        <fullName evidence="1">Uncharacterized protein</fullName>
    </submittedName>
</protein>
<dbReference type="EMBL" id="JYDT01000047">
    <property type="protein sequence ID" value="KRY88035.1"/>
    <property type="molecule type" value="Genomic_DNA"/>
</dbReference>
<organism evidence="1 2">
    <name type="scientific">Trichinella pseudospiralis</name>
    <name type="common">Parasitic roundworm</name>
    <dbReference type="NCBI Taxonomy" id="6337"/>
    <lineage>
        <taxon>Eukaryota</taxon>
        <taxon>Metazoa</taxon>
        <taxon>Ecdysozoa</taxon>
        <taxon>Nematoda</taxon>
        <taxon>Enoplea</taxon>
        <taxon>Dorylaimia</taxon>
        <taxon>Trichinellida</taxon>
        <taxon>Trichinellidae</taxon>
        <taxon>Trichinella</taxon>
    </lineage>
</organism>
<dbReference type="Proteomes" id="UP000054995">
    <property type="component" value="Unassembled WGS sequence"/>
</dbReference>
<accession>A0A0V1FRR5</accession>
<reference evidence="1 2" key="1">
    <citation type="submission" date="2015-01" db="EMBL/GenBank/DDBJ databases">
        <title>Evolution of Trichinella species and genotypes.</title>
        <authorList>
            <person name="Korhonen P.K."/>
            <person name="Edoardo P."/>
            <person name="Giuseppe L.R."/>
            <person name="Gasser R.B."/>
        </authorList>
    </citation>
    <scope>NUCLEOTIDE SEQUENCE [LARGE SCALE GENOMIC DNA]</scope>
    <source>
        <strain evidence="1">ISS470</strain>
    </source>
</reference>
<gene>
    <name evidence="1" type="ORF">T4D_16942</name>
</gene>
<evidence type="ECO:0000313" key="2">
    <source>
        <dbReference type="Proteomes" id="UP000054995"/>
    </source>
</evidence>
<proteinExistence type="predicted"/>
<dbReference type="AlphaFoldDB" id="A0A0V1FRR5"/>